<gene>
    <name evidence="1" type="ORF">ACA1_016130</name>
</gene>
<dbReference type="Proteomes" id="UP000011083">
    <property type="component" value="Unassembled WGS sequence"/>
</dbReference>
<organism evidence="1 2">
    <name type="scientific">Acanthamoeba castellanii (strain ATCC 30010 / Neff)</name>
    <dbReference type="NCBI Taxonomy" id="1257118"/>
    <lineage>
        <taxon>Eukaryota</taxon>
        <taxon>Amoebozoa</taxon>
        <taxon>Discosea</taxon>
        <taxon>Longamoebia</taxon>
        <taxon>Centramoebida</taxon>
        <taxon>Acanthamoebidae</taxon>
        <taxon>Acanthamoeba</taxon>
    </lineage>
</organism>
<evidence type="ECO:0000313" key="2">
    <source>
        <dbReference type="Proteomes" id="UP000011083"/>
    </source>
</evidence>
<dbReference type="KEGG" id="acan:ACA1_016130"/>
<accession>L8GME6</accession>
<sequence>MTVSLVLPRGGELAALYAAAAIDLPPELATTEGRRQVLHALDTHRDHLLWPTNFARVVHGAVVLWEQKTKETKETKEGVEQERQDGVAVGNAVLLGHALLVSVKLLCALQACTGPEGDQRQVGILALDIAHRLNTALASPPPPPAAATAEASRALLLQLVSHSAALVLAGGRSHPDSENLLLQLKALMPDADHQPTTTHQPPPPSIRG</sequence>
<dbReference type="RefSeq" id="XP_004336248.1">
    <property type="nucleotide sequence ID" value="XM_004336200.1"/>
</dbReference>
<dbReference type="GeneID" id="14914817"/>
<proteinExistence type="predicted"/>
<keyword evidence="2" id="KW-1185">Reference proteome</keyword>
<protein>
    <submittedName>
        <fullName evidence="1">Uncharacterized protein</fullName>
    </submittedName>
</protein>
<reference evidence="1 2" key="1">
    <citation type="journal article" date="2013" name="Genome Biol.">
        <title>Genome of Acanthamoeba castellanii highlights extensive lateral gene transfer and early evolution of tyrosine kinase signaling.</title>
        <authorList>
            <person name="Clarke M."/>
            <person name="Lohan A.J."/>
            <person name="Liu B."/>
            <person name="Lagkouvardos I."/>
            <person name="Roy S."/>
            <person name="Zafar N."/>
            <person name="Bertelli C."/>
            <person name="Schilde C."/>
            <person name="Kianianmomeni A."/>
            <person name="Burglin T.R."/>
            <person name="Frech C."/>
            <person name="Turcotte B."/>
            <person name="Kopec K.O."/>
            <person name="Synnott J.M."/>
            <person name="Choo C."/>
            <person name="Paponov I."/>
            <person name="Finkler A."/>
            <person name="Soon Heng Tan C."/>
            <person name="Hutchins A.P."/>
            <person name="Weinmeier T."/>
            <person name="Rattei T."/>
            <person name="Chu J.S."/>
            <person name="Gimenez G."/>
            <person name="Irimia M."/>
            <person name="Rigden D.J."/>
            <person name="Fitzpatrick D.A."/>
            <person name="Lorenzo-Morales J."/>
            <person name="Bateman A."/>
            <person name="Chiu C.H."/>
            <person name="Tang P."/>
            <person name="Hegemann P."/>
            <person name="Fromm H."/>
            <person name="Raoult D."/>
            <person name="Greub G."/>
            <person name="Miranda-Saavedra D."/>
            <person name="Chen N."/>
            <person name="Nash P."/>
            <person name="Ginger M.L."/>
            <person name="Horn M."/>
            <person name="Schaap P."/>
            <person name="Caler L."/>
            <person name="Loftus B."/>
        </authorList>
    </citation>
    <scope>NUCLEOTIDE SEQUENCE [LARGE SCALE GENOMIC DNA]</scope>
    <source>
        <strain evidence="1 2">Neff</strain>
    </source>
</reference>
<dbReference type="VEuPathDB" id="AmoebaDB:ACA1_016130"/>
<dbReference type="EMBL" id="KB008065">
    <property type="protein sequence ID" value="ELR14235.1"/>
    <property type="molecule type" value="Genomic_DNA"/>
</dbReference>
<dbReference type="AlphaFoldDB" id="L8GME6"/>
<evidence type="ECO:0000313" key="1">
    <source>
        <dbReference type="EMBL" id="ELR14235.1"/>
    </source>
</evidence>
<name>L8GME6_ACACF</name>